<dbReference type="InterPro" id="IPR027417">
    <property type="entry name" value="P-loop_NTPase"/>
</dbReference>
<accession>A0A8J7NK40</accession>
<organism evidence="5 6">
    <name type="scientific">Atractosteus spatula</name>
    <name type="common">Alligator gar</name>
    <name type="synonym">Lepisosteus spatula</name>
    <dbReference type="NCBI Taxonomy" id="7917"/>
    <lineage>
        <taxon>Eukaryota</taxon>
        <taxon>Metazoa</taxon>
        <taxon>Chordata</taxon>
        <taxon>Craniata</taxon>
        <taxon>Vertebrata</taxon>
        <taxon>Euteleostomi</taxon>
        <taxon>Actinopterygii</taxon>
        <taxon>Neopterygii</taxon>
        <taxon>Holostei</taxon>
        <taxon>Semionotiformes</taxon>
        <taxon>Lepisosteidae</taxon>
        <taxon>Atractosteus</taxon>
    </lineage>
</organism>
<dbReference type="SUPFAM" id="SSF52540">
    <property type="entry name" value="P-loop containing nucleoside triphosphate hydrolases"/>
    <property type="match status" value="1"/>
</dbReference>
<name>A0A8J7NK40_ATRSP</name>
<evidence type="ECO:0000256" key="2">
    <source>
        <dbReference type="ARBA" id="ARBA00023134"/>
    </source>
</evidence>
<evidence type="ECO:0000259" key="4">
    <source>
        <dbReference type="PROSITE" id="PS51715"/>
    </source>
</evidence>
<dbReference type="Pfam" id="PF02263">
    <property type="entry name" value="GBP"/>
    <property type="match status" value="1"/>
</dbReference>
<dbReference type="AlphaFoldDB" id="A0A8J7NK40"/>
<sequence length="276" mass="31086">GKPIQLVHVSPDGSLLLKENVLRQCFLRSDVRETPLCVVAIVGERRKGKSFLLNYLLRKLSKMDIWMSDDEPLRGFEWQPGTETMTKGVFIWSRPLFLETQEGKARTGQAGNSSLLAVFLVDTEGSVDLSRETELSVKLSALSVFLSSHMVNCSCRSGTLPLAIHCYQGSEWGLSRCTLWVASWEDIMAGGGPGNLRHLLSVKQRSIMPVPTQGMRRTVEQKEVELMSHVQGEVSQQDFQELSQFLGSERVKFLKEFILLQAQEEFDGFLHKQVNI</sequence>
<dbReference type="Proteomes" id="UP000736164">
    <property type="component" value="Unassembled WGS sequence"/>
</dbReference>
<gene>
    <name evidence="5" type="primary">Rnf112</name>
    <name evidence="5" type="ORF">GTO95_0016630</name>
</gene>
<protein>
    <submittedName>
        <fullName evidence="5">RN112 protein</fullName>
    </submittedName>
</protein>
<dbReference type="PANTHER" id="PTHR10751">
    <property type="entry name" value="GUANYLATE BINDING PROTEIN"/>
    <property type="match status" value="1"/>
</dbReference>
<dbReference type="InterPro" id="IPR015894">
    <property type="entry name" value="Guanylate-bd_N"/>
</dbReference>
<dbReference type="PROSITE" id="PS51715">
    <property type="entry name" value="G_GB1_RHD3"/>
    <property type="match status" value="1"/>
</dbReference>
<comment type="similarity">
    <text evidence="3">Belongs to the TRAFAC class dynamin-like GTPase superfamily. GB1/RHD3 GTPase family.</text>
</comment>
<feature type="non-terminal residue" evidence="5">
    <location>
        <position position="1"/>
    </location>
</feature>
<evidence type="ECO:0000313" key="6">
    <source>
        <dbReference type="Proteomes" id="UP000736164"/>
    </source>
</evidence>
<dbReference type="GO" id="GO:0003924">
    <property type="term" value="F:GTPase activity"/>
    <property type="evidence" value="ECO:0007669"/>
    <property type="project" value="InterPro"/>
</dbReference>
<keyword evidence="2" id="KW-0342">GTP-binding</keyword>
<reference evidence="5" key="1">
    <citation type="journal article" date="2021" name="Cell">
        <title>Tracing the genetic footprints of vertebrate landing in non-teleost ray-finned fishes.</title>
        <authorList>
            <person name="Bi X."/>
            <person name="Wang K."/>
            <person name="Yang L."/>
            <person name="Pan H."/>
            <person name="Jiang H."/>
            <person name="Wei Q."/>
            <person name="Fang M."/>
            <person name="Yu H."/>
            <person name="Zhu C."/>
            <person name="Cai Y."/>
            <person name="He Y."/>
            <person name="Gan X."/>
            <person name="Zeng H."/>
            <person name="Yu D."/>
            <person name="Zhu Y."/>
            <person name="Jiang H."/>
            <person name="Qiu Q."/>
            <person name="Yang H."/>
            <person name="Zhang Y.E."/>
            <person name="Wang W."/>
            <person name="Zhu M."/>
            <person name="He S."/>
            <person name="Zhang G."/>
        </authorList>
    </citation>
    <scope>NUCLEOTIDE SEQUENCE</scope>
    <source>
        <strain evidence="5">Allg_001</strain>
    </source>
</reference>
<feature type="non-terminal residue" evidence="5">
    <location>
        <position position="276"/>
    </location>
</feature>
<dbReference type="InterPro" id="IPR030386">
    <property type="entry name" value="G_GB1_RHD3_dom"/>
</dbReference>
<feature type="domain" description="GB1/RHD3-type G" evidence="4">
    <location>
        <begin position="33"/>
        <end position="151"/>
    </location>
</feature>
<dbReference type="Gene3D" id="3.40.50.300">
    <property type="entry name" value="P-loop containing nucleotide triphosphate hydrolases"/>
    <property type="match status" value="1"/>
</dbReference>
<evidence type="ECO:0000313" key="5">
    <source>
        <dbReference type="EMBL" id="MBN3313830.1"/>
    </source>
</evidence>
<keyword evidence="6" id="KW-1185">Reference proteome</keyword>
<comment type="caution">
    <text evidence="5">The sequence shown here is derived from an EMBL/GenBank/DDBJ whole genome shotgun (WGS) entry which is preliminary data.</text>
</comment>
<evidence type="ECO:0000256" key="3">
    <source>
        <dbReference type="PROSITE-ProRule" id="PRU01052"/>
    </source>
</evidence>
<dbReference type="EMBL" id="JAAWVO010013105">
    <property type="protein sequence ID" value="MBN3313830.1"/>
    <property type="molecule type" value="Genomic_DNA"/>
</dbReference>
<proteinExistence type="inferred from homology"/>
<evidence type="ECO:0000256" key="1">
    <source>
        <dbReference type="ARBA" id="ARBA00022741"/>
    </source>
</evidence>
<keyword evidence="1" id="KW-0547">Nucleotide-binding</keyword>
<dbReference type="GO" id="GO:0005525">
    <property type="term" value="F:GTP binding"/>
    <property type="evidence" value="ECO:0007669"/>
    <property type="project" value="UniProtKB-KW"/>
</dbReference>